<evidence type="ECO:0000313" key="8">
    <source>
        <dbReference type="Proteomes" id="UP001310594"/>
    </source>
</evidence>
<evidence type="ECO:0000313" key="7">
    <source>
        <dbReference type="EMBL" id="KAK5703252.1"/>
    </source>
</evidence>
<keyword evidence="2" id="KW-0500">Molybdenum</keyword>
<dbReference type="InterPro" id="IPR014756">
    <property type="entry name" value="Ig_E-set"/>
</dbReference>
<dbReference type="GO" id="GO:0006790">
    <property type="term" value="P:sulfur compound metabolic process"/>
    <property type="evidence" value="ECO:0007669"/>
    <property type="project" value="TreeGrafter"/>
</dbReference>
<protein>
    <recommendedName>
        <fullName evidence="9">Sulfite oxidase</fullName>
    </recommendedName>
</protein>
<dbReference type="GO" id="GO:0005739">
    <property type="term" value="C:mitochondrion"/>
    <property type="evidence" value="ECO:0007669"/>
    <property type="project" value="TreeGrafter"/>
</dbReference>
<dbReference type="SUPFAM" id="SSF56524">
    <property type="entry name" value="Oxidoreductase molybdopterin-binding domain"/>
    <property type="match status" value="1"/>
</dbReference>
<feature type="domain" description="Oxidoreductase molybdopterin-binding" evidence="5">
    <location>
        <begin position="101"/>
        <end position="264"/>
    </location>
</feature>
<evidence type="ECO:0000256" key="4">
    <source>
        <dbReference type="ARBA" id="ARBA00023002"/>
    </source>
</evidence>
<dbReference type="GO" id="GO:0008482">
    <property type="term" value="F:sulfite oxidase activity"/>
    <property type="evidence" value="ECO:0007669"/>
    <property type="project" value="TreeGrafter"/>
</dbReference>
<dbReference type="Gene3D" id="3.90.420.10">
    <property type="entry name" value="Oxidoreductase, molybdopterin-binding domain"/>
    <property type="match status" value="1"/>
</dbReference>
<dbReference type="SUPFAM" id="SSF81296">
    <property type="entry name" value="E set domains"/>
    <property type="match status" value="1"/>
</dbReference>
<proteinExistence type="predicted"/>
<dbReference type="EMBL" id="JAVRQU010000005">
    <property type="protein sequence ID" value="KAK5703252.1"/>
    <property type="molecule type" value="Genomic_DNA"/>
</dbReference>
<dbReference type="InterPro" id="IPR036374">
    <property type="entry name" value="OxRdtase_Mopterin-bd_sf"/>
</dbReference>
<evidence type="ECO:0000259" key="6">
    <source>
        <dbReference type="Pfam" id="PF03404"/>
    </source>
</evidence>
<gene>
    <name evidence="7" type="ORF">LTR97_004201</name>
</gene>
<reference evidence="7" key="1">
    <citation type="submission" date="2023-08" db="EMBL/GenBank/DDBJ databases">
        <title>Black Yeasts Isolated from many extreme environments.</title>
        <authorList>
            <person name="Coleine C."/>
            <person name="Stajich J.E."/>
            <person name="Selbmann L."/>
        </authorList>
    </citation>
    <scope>NUCLEOTIDE SEQUENCE</scope>
    <source>
        <strain evidence="7">CCFEE 5810</strain>
    </source>
</reference>
<dbReference type="GO" id="GO:0043546">
    <property type="term" value="F:molybdopterin cofactor binding"/>
    <property type="evidence" value="ECO:0007669"/>
    <property type="project" value="TreeGrafter"/>
</dbReference>
<evidence type="ECO:0000256" key="3">
    <source>
        <dbReference type="ARBA" id="ARBA00022723"/>
    </source>
</evidence>
<dbReference type="InterPro" id="IPR005066">
    <property type="entry name" value="MoCF_OxRdtse_dimer"/>
</dbReference>
<comment type="cofactor">
    <cofactor evidence="1">
        <name>Mo-molybdopterin</name>
        <dbReference type="ChEBI" id="CHEBI:71302"/>
    </cofactor>
</comment>
<comment type="caution">
    <text evidence="7">The sequence shown here is derived from an EMBL/GenBank/DDBJ whole genome shotgun (WGS) entry which is preliminary data.</text>
</comment>
<dbReference type="InterPro" id="IPR000572">
    <property type="entry name" value="OxRdtase_Mopterin-bd_dom"/>
</dbReference>
<sequence length="392" mass="43381">MSSKEWVILGDCNGHAVKLKRYVVCPHNSGQDSKHRDHSRVSKLAMAMVAPRVLDTLEQDAERSAFIELDPTGFFIRHPPKPHELSTFITPEDQLFQTIHMGAAVVDHKAWTLVIDGLVQRPFALSLELLKQLPSRTVTSVHECFESPLKPATSALWRVGNVQWTGVPLNALLELARPLPQAQYVWSEGLDRGAFATIEVERYQKDLPLDKALRDEVLVAYELNGKPLTKHQGAPVRLVVPDWLGTNSTKWLCKLSLQSSRAPSPFTTVLYNVRDSGSGKMRPVWQTDISSMIVHPAPDAMVPAELHYEGWAWAEGDVKAVVVSIDDGQSWSDAAVSARVQYSWQKFTGTLKLPPGINTLTARATSVDGTTQPLAGSRNHCHSVTFTATNDT</sequence>
<dbReference type="Pfam" id="PF00174">
    <property type="entry name" value="Oxidored_molyb"/>
    <property type="match status" value="1"/>
</dbReference>
<evidence type="ECO:0000256" key="2">
    <source>
        <dbReference type="ARBA" id="ARBA00022505"/>
    </source>
</evidence>
<dbReference type="AlphaFoldDB" id="A0AAN7VTX6"/>
<keyword evidence="3" id="KW-0479">Metal-binding</keyword>
<dbReference type="Proteomes" id="UP001310594">
    <property type="component" value="Unassembled WGS sequence"/>
</dbReference>
<evidence type="ECO:0008006" key="9">
    <source>
        <dbReference type="Google" id="ProtNLM"/>
    </source>
</evidence>
<keyword evidence="4" id="KW-0560">Oxidoreductase</keyword>
<name>A0AAN7VTX6_9PEZI</name>
<dbReference type="PANTHER" id="PTHR19372">
    <property type="entry name" value="SULFITE REDUCTASE"/>
    <property type="match status" value="1"/>
</dbReference>
<feature type="domain" description="Moybdenum cofactor oxidoreductase dimerisation" evidence="6">
    <location>
        <begin position="284"/>
        <end position="339"/>
    </location>
</feature>
<accession>A0AAN7VTX6</accession>
<dbReference type="Pfam" id="PF03404">
    <property type="entry name" value="Mo-co_dimer"/>
    <property type="match status" value="1"/>
</dbReference>
<dbReference type="Gene3D" id="2.60.40.650">
    <property type="match status" value="1"/>
</dbReference>
<evidence type="ECO:0000256" key="1">
    <source>
        <dbReference type="ARBA" id="ARBA00001924"/>
    </source>
</evidence>
<evidence type="ECO:0000259" key="5">
    <source>
        <dbReference type="Pfam" id="PF00174"/>
    </source>
</evidence>
<dbReference type="PANTHER" id="PTHR19372:SF7">
    <property type="entry name" value="SULFITE OXIDASE, MITOCHONDRIAL"/>
    <property type="match status" value="1"/>
</dbReference>
<dbReference type="GO" id="GO:0020037">
    <property type="term" value="F:heme binding"/>
    <property type="evidence" value="ECO:0007669"/>
    <property type="project" value="TreeGrafter"/>
</dbReference>
<dbReference type="PRINTS" id="PR00407">
    <property type="entry name" value="EUMOPTERIN"/>
</dbReference>
<dbReference type="InterPro" id="IPR008335">
    <property type="entry name" value="Mopterin_OxRdtase_euk"/>
</dbReference>
<organism evidence="7 8">
    <name type="scientific">Elasticomyces elasticus</name>
    <dbReference type="NCBI Taxonomy" id="574655"/>
    <lineage>
        <taxon>Eukaryota</taxon>
        <taxon>Fungi</taxon>
        <taxon>Dikarya</taxon>
        <taxon>Ascomycota</taxon>
        <taxon>Pezizomycotina</taxon>
        <taxon>Dothideomycetes</taxon>
        <taxon>Dothideomycetidae</taxon>
        <taxon>Mycosphaerellales</taxon>
        <taxon>Teratosphaeriaceae</taxon>
        <taxon>Elasticomyces</taxon>
    </lineage>
</organism>